<evidence type="ECO:0000313" key="5">
    <source>
        <dbReference type="EMBL" id="RIH80813.1"/>
    </source>
</evidence>
<keyword evidence="1" id="KW-0175">Coiled coil</keyword>
<dbReference type="OrthoDB" id="9809488at2"/>
<feature type="transmembrane region" description="Helical" evidence="3">
    <location>
        <begin position="20"/>
        <end position="41"/>
    </location>
</feature>
<proteinExistence type="predicted"/>
<keyword evidence="3" id="KW-1133">Transmembrane helix</keyword>
<reference evidence="5 6" key="1">
    <citation type="submission" date="2018-08" db="EMBL/GenBank/DDBJ databases">
        <title>Meiothermus terrae DSM 26712 genome sequencing project.</title>
        <authorList>
            <person name="Da Costa M.S."/>
            <person name="Albuquerque L."/>
            <person name="Raposo P."/>
            <person name="Froufe H.J.C."/>
            <person name="Barroso C.S."/>
            <person name="Egas C."/>
        </authorList>
    </citation>
    <scope>NUCLEOTIDE SEQUENCE [LARGE SCALE GENOMIC DNA]</scope>
    <source>
        <strain evidence="5 6">DSM 26712</strain>
    </source>
</reference>
<comment type="caution">
    <text evidence="5">The sequence shown here is derived from an EMBL/GenBank/DDBJ whole genome shotgun (WGS) entry which is preliminary data.</text>
</comment>
<gene>
    <name evidence="5" type="primary">mepM_4</name>
    <name evidence="5" type="ORF">Mterra_03455</name>
</gene>
<feature type="region of interest" description="Disordered" evidence="2">
    <location>
        <begin position="105"/>
        <end position="133"/>
    </location>
</feature>
<dbReference type="InterPro" id="IPR050570">
    <property type="entry name" value="Cell_wall_metabolism_enzyme"/>
</dbReference>
<dbReference type="EMBL" id="QXDL01000217">
    <property type="protein sequence ID" value="RIH80813.1"/>
    <property type="molecule type" value="Genomic_DNA"/>
</dbReference>
<dbReference type="SUPFAM" id="SSF51261">
    <property type="entry name" value="Duplicated hybrid motif"/>
    <property type="match status" value="1"/>
</dbReference>
<protein>
    <submittedName>
        <fullName evidence="5">Murein DD-endopeptidase MepM</fullName>
        <ecNumber evidence="5">3.4.24.-</ecNumber>
    </submittedName>
</protein>
<dbReference type="PANTHER" id="PTHR21666:SF270">
    <property type="entry name" value="MUREIN HYDROLASE ACTIVATOR ENVC"/>
    <property type="match status" value="1"/>
</dbReference>
<evidence type="ECO:0000256" key="2">
    <source>
        <dbReference type="SAM" id="MobiDB-lite"/>
    </source>
</evidence>
<keyword evidence="6" id="KW-1185">Reference proteome</keyword>
<keyword evidence="3" id="KW-0812">Transmembrane</keyword>
<dbReference type="Proteomes" id="UP000265715">
    <property type="component" value="Unassembled WGS sequence"/>
</dbReference>
<sequence>MRLSRPRSSPVQWLSKGVSLPLWAFVLGWGLLIGMVLYLGLSLGRSGQQDARLEQLMQQARKLQLELRAEQSRNEAYALEVVQMRQSLQALEGEINRLRSKNGLPKVRLLPDPASVPPRPQDPKEPRGGAGEPVELGDLLIELRVQAEAFSYELENLEQSIANALPDEILLTEPRGTPLRVASRVTSLFGYRGNPFGGGNLEFHNGLDLAAPAGTPVYATAQGVVEEAGWNPVFGLMVLLDHNNGYRTLYGHLSSLAVGQGQRVRMGQVLGQVGSTGRSTGPHLHYSVFRYGLAVDPQAYVFARASR</sequence>
<dbReference type="EC" id="3.4.24.-" evidence="5"/>
<accession>A0A399EBF1</accession>
<dbReference type="Pfam" id="PF01551">
    <property type="entry name" value="Peptidase_M23"/>
    <property type="match status" value="1"/>
</dbReference>
<dbReference type="Gene3D" id="2.70.70.10">
    <property type="entry name" value="Glucose Permease (Domain IIA)"/>
    <property type="match status" value="1"/>
</dbReference>
<dbReference type="AlphaFoldDB" id="A0A399EBF1"/>
<dbReference type="CDD" id="cd12797">
    <property type="entry name" value="M23_peptidase"/>
    <property type="match status" value="1"/>
</dbReference>
<evidence type="ECO:0000313" key="6">
    <source>
        <dbReference type="Proteomes" id="UP000265715"/>
    </source>
</evidence>
<name>A0A399EBF1_9DEIN</name>
<evidence type="ECO:0000259" key="4">
    <source>
        <dbReference type="Pfam" id="PF01551"/>
    </source>
</evidence>
<dbReference type="InterPro" id="IPR016047">
    <property type="entry name" value="M23ase_b-sheet_dom"/>
</dbReference>
<dbReference type="InterPro" id="IPR011055">
    <property type="entry name" value="Dup_hybrid_motif"/>
</dbReference>
<keyword evidence="3" id="KW-0472">Membrane</keyword>
<evidence type="ECO:0000256" key="1">
    <source>
        <dbReference type="SAM" id="Coils"/>
    </source>
</evidence>
<dbReference type="RefSeq" id="WP_119316361.1">
    <property type="nucleotide sequence ID" value="NZ_QXDL01000217.1"/>
</dbReference>
<dbReference type="GO" id="GO:0004222">
    <property type="term" value="F:metalloendopeptidase activity"/>
    <property type="evidence" value="ECO:0007669"/>
    <property type="project" value="TreeGrafter"/>
</dbReference>
<keyword evidence="5" id="KW-0378">Hydrolase</keyword>
<organism evidence="5 6">
    <name type="scientific">Calidithermus terrae</name>
    <dbReference type="NCBI Taxonomy" id="1408545"/>
    <lineage>
        <taxon>Bacteria</taxon>
        <taxon>Thermotogati</taxon>
        <taxon>Deinococcota</taxon>
        <taxon>Deinococci</taxon>
        <taxon>Thermales</taxon>
        <taxon>Thermaceae</taxon>
        <taxon>Calidithermus</taxon>
    </lineage>
</organism>
<evidence type="ECO:0000256" key="3">
    <source>
        <dbReference type="SAM" id="Phobius"/>
    </source>
</evidence>
<dbReference type="PANTHER" id="PTHR21666">
    <property type="entry name" value="PEPTIDASE-RELATED"/>
    <property type="match status" value="1"/>
</dbReference>
<feature type="domain" description="M23ase beta-sheet core" evidence="4">
    <location>
        <begin position="203"/>
        <end position="297"/>
    </location>
</feature>
<feature type="coiled-coil region" evidence="1">
    <location>
        <begin position="46"/>
        <end position="101"/>
    </location>
</feature>